<feature type="chain" id="PRO_5013349620" description="DKNYY family protein" evidence="1">
    <location>
        <begin position="21"/>
        <end position="550"/>
    </location>
</feature>
<proteinExistence type="predicted"/>
<keyword evidence="1" id="KW-0732">Signal</keyword>
<dbReference type="RefSeq" id="WP_095914785.1">
    <property type="nucleotide sequence ID" value="NZ_CAUUPF010000006.1"/>
</dbReference>
<name>A0A250FFJ1_9FLAO</name>
<gene>
    <name evidence="2" type="ORF">CGC53_10925</name>
</gene>
<evidence type="ECO:0000313" key="3">
    <source>
        <dbReference type="Proteomes" id="UP000217276"/>
    </source>
</evidence>
<evidence type="ECO:0000256" key="1">
    <source>
        <dbReference type="SAM" id="SignalP"/>
    </source>
</evidence>
<evidence type="ECO:0008006" key="4">
    <source>
        <dbReference type="Google" id="ProtNLM"/>
    </source>
</evidence>
<dbReference type="Proteomes" id="UP000217276">
    <property type="component" value="Chromosome"/>
</dbReference>
<organism evidence="2 3">
    <name type="scientific">Capnocytophaga leadbetteri</name>
    <dbReference type="NCBI Taxonomy" id="327575"/>
    <lineage>
        <taxon>Bacteria</taxon>
        <taxon>Pseudomonadati</taxon>
        <taxon>Bacteroidota</taxon>
        <taxon>Flavobacteriia</taxon>
        <taxon>Flavobacteriales</taxon>
        <taxon>Flavobacteriaceae</taxon>
        <taxon>Capnocytophaga</taxon>
    </lineage>
</organism>
<dbReference type="KEGG" id="clk:CGC53_10925"/>
<dbReference type="InterPro" id="IPR027375">
    <property type="entry name" value="DKNYY"/>
</dbReference>
<keyword evidence="3" id="KW-1185">Reference proteome</keyword>
<dbReference type="AlphaFoldDB" id="A0A250FFJ1"/>
<evidence type="ECO:0000313" key="2">
    <source>
        <dbReference type="EMBL" id="ATA82818.1"/>
    </source>
</evidence>
<feature type="signal peptide" evidence="1">
    <location>
        <begin position="1"/>
        <end position="20"/>
    </location>
</feature>
<dbReference type="EMBL" id="CP022384">
    <property type="protein sequence ID" value="ATA82818.1"/>
    <property type="molecule type" value="Genomic_DNA"/>
</dbReference>
<reference evidence="3" key="1">
    <citation type="submission" date="2017-06" db="EMBL/GenBank/DDBJ databases">
        <title>Capnocytophaga spp. assemblies.</title>
        <authorList>
            <person name="Gulvik C.A."/>
        </authorList>
    </citation>
    <scope>NUCLEOTIDE SEQUENCE [LARGE SCALE GENOMIC DNA]</scope>
    <source>
        <strain evidence="3">H6253</strain>
    </source>
</reference>
<sequence>MKLLISFLLLCFMQNLSAQAEDLKVTDATKADSLTIKKNWNVRYKYVEGFIFNKDYVIFQTRDSLFVQCPDMLTFRVKDYDYGTAIDKNGIYYQNNFFPIDTNGFKIIGSDLIIDKKEIVPIWRTLQKAYIGNKEITISSPATFENIYYDYLKDEHHLYYINNGKVTVVPDADLPSIRKDLATENYISDKNGTFYQSQPLMYKGERVQQLTKKILKTSQYVLYYDEELVELPNYFHIPTLKALNESYLIDQNYVYYIDYYSYKKEGKDFRLPIATKNLSKVRVFNNFVTDGTMVYRDNTPKPQYDVATFAEFQDAYYYQYDKNGVYNWDKKLPFFYTEAPIYGKNLFKDKAGEILYKNQIYNSSTEEVFMNLTSKEVQLLKEGKVTAYDFVYLKGKRILKQIYFDSELYKANNLIYVDKTPQKGVDAATFQKIWYNIYKDKNKAYYYDERNEYEPKLIPIEGYDITTLSLLTADLLADKNYIYFTKYRLIKNDKVEILAIYPGYRMGCSQDTHPPSDFYLLKNVDGYWLTELGGGAKIRFLGTELEDFEL</sequence>
<dbReference type="Pfam" id="PF13644">
    <property type="entry name" value="DKNYY"/>
    <property type="match status" value="1"/>
</dbReference>
<protein>
    <recommendedName>
        <fullName evidence="4">DKNYY family protein</fullName>
    </recommendedName>
</protein>
<accession>A0A250FFJ1</accession>